<evidence type="ECO:0000256" key="3">
    <source>
        <dbReference type="ARBA" id="ARBA00012363"/>
    </source>
</evidence>
<dbReference type="GO" id="GO:0046872">
    <property type="term" value="F:metal ion binding"/>
    <property type="evidence" value="ECO:0007669"/>
    <property type="project" value="UniProtKB-KW"/>
</dbReference>
<feature type="binding site" evidence="10">
    <location>
        <position position="323"/>
    </location>
    <ligand>
        <name>ATP</name>
        <dbReference type="ChEBI" id="CHEBI:30616"/>
    </ligand>
</feature>
<feature type="binding site" evidence="10">
    <location>
        <position position="201"/>
    </location>
    <ligand>
        <name>Mn(2+)</name>
        <dbReference type="ChEBI" id="CHEBI:29035"/>
    </ligand>
</feature>
<name>A0A3S1AKS1_CHLFR</name>
<evidence type="ECO:0000256" key="6">
    <source>
        <dbReference type="ARBA" id="ARBA00022793"/>
    </source>
</evidence>
<evidence type="ECO:0000256" key="10">
    <source>
        <dbReference type="HAMAP-Rule" id="MF_00453"/>
    </source>
</evidence>
<feature type="binding site" evidence="10">
    <location>
        <position position="285"/>
    </location>
    <ligand>
        <name>ATP</name>
        <dbReference type="ChEBI" id="CHEBI:30616"/>
    </ligand>
</feature>
<dbReference type="Gene3D" id="2.170.8.10">
    <property type="entry name" value="Phosphoenolpyruvate Carboxykinase, domain 2"/>
    <property type="match status" value="1"/>
</dbReference>
<dbReference type="AlphaFoldDB" id="A0A3S1AKS1"/>
<keyword evidence="11" id="KW-0670">Pyruvate</keyword>
<dbReference type="SUPFAM" id="SSF68923">
    <property type="entry name" value="PEP carboxykinase N-terminal domain"/>
    <property type="match status" value="1"/>
</dbReference>
<keyword evidence="5 10" id="KW-0547">Nucleotide-binding</keyword>
<evidence type="ECO:0000256" key="9">
    <source>
        <dbReference type="ARBA" id="ARBA00047371"/>
    </source>
</evidence>
<dbReference type="Gene3D" id="3.40.449.10">
    <property type="entry name" value="Phosphoenolpyruvate Carboxykinase, domain 1"/>
    <property type="match status" value="1"/>
</dbReference>
<evidence type="ECO:0000256" key="7">
    <source>
        <dbReference type="ARBA" id="ARBA00022840"/>
    </source>
</evidence>
<comment type="function">
    <text evidence="10">Involved in the gluconeogenesis. Catalyzes the conversion of oxaloacetate (OAA) to phosphoenolpyruvate (PEP) through direct phosphoryl transfer between the nucleoside triphosphate and OAA.</text>
</comment>
<gene>
    <name evidence="10" type="primary">pckA</name>
    <name evidence="11" type="ORF">PCC6912_25010</name>
</gene>
<dbReference type="PIRSF" id="PIRSF006294">
    <property type="entry name" value="PEP_crbxkin"/>
    <property type="match status" value="1"/>
</dbReference>
<dbReference type="PANTHER" id="PTHR30031">
    <property type="entry name" value="PHOSPHOENOLPYRUVATE CARBOXYKINASE ATP"/>
    <property type="match status" value="1"/>
</dbReference>
<evidence type="ECO:0000256" key="8">
    <source>
        <dbReference type="ARBA" id="ARBA00023239"/>
    </source>
</evidence>
<feature type="binding site" evidence="10">
    <location>
        <position position="201"/>
    </location>
    <ligand>
        <name>substrate</name>
    </ligand>
</feature>
<feature type="binding site" evidence="10">
    <location>
        <begin position="236"/>
        <end position="244"/>
    </location>
    <ligand>
        <name>ATP</name>
        <dbReference type="ChEBI" id="CHEBI:30616"/>
    </ligand>
</feature>
<keyword evidence="4 10" id="KW-0312">Gluconeogenesis</keyword>
<dbReference type="InterPro" id="IPR015994">
    <property type="entry name" value="PEPCK_ATP_CS"/>
</dbReference>
<feature type="binding site" evidence="10">
    <location>
        <position position="201"/>
    </location>
    <ligand>
        <name>ATP</name>
        <dbReference type="ChEBI" id="CHEBI:30616"/>
    </ligand>
</feature>
<evidence type="ECO:0000256" key="5">
    <source>
        <dbReference type="ARBA" id="ARBA00022741"/>
    </source>
</evidence>
<dbReference type="GO" id="GO:0004612">
    <property type="term" value="F:phosphoenolpyruvate carboxykinase (ATP) activity"/>
    <property type="evidence" value="ECO:0007669"/>
    <property type="project" value="UniProtKB-UniRule"/>
</dbReference>
<dbReference type="CDD" id="cd00484">
    <property type="entry name" value="PEPCK_ATP"/>
    <property type="match status" value="1"/>
</dbReference>
<evidence type="ECO:0000313" key="12">
    <source>
        <dbReference type="Proteomes" id="UP000268857"/>
    </source>
</evidence>
<keyword evidence="12" id="KW-1185">Reference proteome</keyword>
<feature type="binding site" evidence="10">
    <location>
        <position position="220"/>
    </location>
    <ligand>
        <name>Mn(2+)</name>
        <dbReference type="ChEBI" id="CHEBI:29035"/>
    </ligand>
</feature>
<dbReference type="HAMAP" id="MF_00453">
    <property type="entry name" value="PEPCK_ATP"/>
    <property type="match status" value="1"/>
</dbReference>
<evidence type="ECO:0000256" key="2">
    <source>
        <dbReference type="ARBA" id="ARBA00006052"/>
    </source>
</evidence>
<comment type="catalytic activity">
    <reaction evidence="9 10">
        <text>oxaloacetate + ATP = phosphoenolpyruvate + ADP + CO2</text>
        <dbReference type="Rhea" id="RHEA:18617"/>
        <dbReference type="ChEBI" id="CHEBI:16452"/>
        <dbReference type="ChEBI" id="CHEBI:16526"/>
        <dbReference type="ChEBI" id="CHEBI:30616"/>
        <dbReference type="ChEBI" id="CHEBI:58702"/>
        <dbReference type="ChEBI" id="CHEBI:456216"/>
        <dbReference type="EC" id="4.1.1.49"/>
    </reaction>
</comment>
<dbReference type="Pfam" id="PF01293">
    <property type="entry name" value="PEPCK_ATP"/>
    <property type="match status" value="1"/>
</dbReference>
<accession>A0A3S1AKS1</accession>
<feature type="binding site" evidence="10">
    <location>
        <position position="195"/>
    </location>
    <ligand>
        <name>substrate</name>
    </ligand>
</feature>
<feature type="binding site" evidence="10">
    <location>
        <begin position="443"/>
        <end position="444"/>
    </location>
    <ligand>
        <name>ATP</name>
        <dbReference type="ChEBI" id="CHEBI:30616"/>
    </ligand>
</feature>
<comment type="pathway">
    <text evidence="1 10">Carbohydrate biosynthesis; gluconeogenesis.</text>
</comment>
<dbReference type="PROSITE" id="PS00532">
    <property type="entry name" value="PEPCK_ATP"/>
    <property type="match status" value="1"/>
</dbReference>
<dbReference type="InterPro" id="IPR001272">
    <property type="entry name" value="PEP_carboxykinase_ATP"/>
</dbReference>
<dbReference type="EMBL" id="RSCJ01000008">
    <property type="protein sequence ID" value="RUR83127.1"/>
    <property type="molecule type" value="Genomic_DNA"/>
</dbReference>
<dbReference type="NCBIfam" id="NF006820">
    <property type="entry name" value="PRK09344.1-2"/>
    <property type="match status" value="1"/>
</dbReference>
<keyword evidence="6 10" id="KW-0210">Decarboxylase</keyword>
<dbReference type="GO" id="GO:0006094">
    <property type="term" value="P:gluconeogenesis"/>
    <property type="evidence" value="ECO:0007669"/>
    <property type="project" value="UniProtKB-UniRule"/>
</dbReference>
<organism evidence="11 12">
    <name type="scientific">Chlorogloeopsis fritschii PCC 6912</name>
    <dbReference type="NCBI Taxonomy" id="211165"/>
    <lineage>
        <taxon>Bacteria</taxon>
        <taxon>Bacillati</taxon>
        <taxon>Cyanobacteriota</taxon>
        <taxon>Cyanophyceae</taxon>
        <taxon>Nostocales</taxon>
        <taxon>Chlorogloeopsidaceae</taxon>
        <taxon>Chlorogloeopsis</taxon>
    </lineage>
</organism>
<evidence type="ECO:0000313" key="11">
    <source>
        <dbReference type="EMBL" id="RUR83127.1"/>
    </source>
</evidence>
<dbReference type="UniPathway" id="UPA00138"/>
<feature type="binding site" evidence="10">
    <location>
        <position position="449"/>
    </location>
    <ligand>
        <name>ATP</name>
        <dbReference type="ChEBI" id="CHEBI:30616"/>
    </ligand>
</feature>
<dbReference type="InterPro" id="IPR013035">
    <property type="entry name" value="PEP_carboxykinase_C"/>
</dbReference>
<dbReference type="Gene3D" id="3.90.228.20">
    <property type="match status" value="1"/>
</dbReference>
<dbReference type="Proteomes" id="UP000268857">
    <property type="component" value="Unassembled WGS sequence"/>
</dbReference>
<feature type="binding site" evidence="10">
    <location>
        <position position="60"/>
    </location>
    <ligand>
        <name>substrate</name>
    </ligand>
</feature>
<evidence type="ECO:0000256" key="1">
    <source>
        <dbReference type="ARBA" id="ARBA00004742"/>
    </source>
</evidence>
<reference evidence="11 12" key="1">
    <citation type="journal article" date="2019" name="Genome Biol. Evol.">
        <title>Day and night: Metabolic profiles and evolutionary relationships of six axenic non-marine cyanobacteria.</title>
        <authorList>
            <person name="Will S.E."/>
            <person name="Henke P."/>
            <person name="Boedeker C."/>
            <person name="Huang S."/>
            <person name="Brinkmann H."/>
            <person name="Rohde M."/>
            <person name="Jarek M."/>
            <person name="Friedl T."/>
            <person name="Seufert S."/>
            <person name="Schumacher M."/>
            <person name="Overmann J."/>
            <person name="Neumann-Schaal M."/>
            <person name="Petersen J."/>
        </authorList>
    </citation>
    <scope>NUCLEOTIDE SEQUENCE [LARGE SCALE GENOMIC DNA]</scope>
    <source>
        <strain evidence="11 12">PCC 6912</strain>
    </source>
</reference>
<dbReference type="NCBIfam" id="NF006822">
    <property type="entry name" value="PRK09344.1-4"/>
    <property type="match status" value="1"/>
</dbReference>
<dbReference type="GO" id="GO:0005524">
    <property type="term" value="F:ATP binding"/>
    <property type="evidence" value="ECO:0007669"/>
    <property type="project" value="UniProtKB-UniRule"/>
</dbReference>
<keyword evidence="10" id="KW-0464">Manganese</keyword>
<comment type="subcellular location">
    <subcellularLocation>
        <location evidence="10">Cytoplasm</location>
    </subcellularLocation>
</comment>
<dbReference type="GO" id="GO:0016301">
    <property type="term" value="F:kinase activity"/>
    <property type="evidence" value="ECO:0007669"/>
    <property type="project" value="UniProtKB-KW"/>
</dbReference>
<sequence>MPGNVMHNNYALEEQGILNPGNVYWNLSTPALYEEAIRRQEGVMAAEGPLVVRTGQHTGRSPNDKFIVRESSSANEVWWGKVNYPISEHRFEALHARMLAYMQGRDVFVQDYYAGADPTYQLSIRFITETAWHSIFVRNLFIEPSRQELASFVPDFTVIALPNFHAKPEIDGTHSDVFIVLNFARKLILIGGTSYAGEIKKSIFTTLNYLLPHHRVLPMHCAANVGHSGDVALFFGLSGTGKTTLSADSKRTLIGDDEHGWSDRGIFNFEGGCYAKLIRLSKEAEPEIYQTTQRFGSILENVVINPLTRHLDLNDASITENTRGAYSIEYISNASSTGMTGHPQNIIFLTADALGVLPPIARLTNEQAMYHFLSGYTAKVAGTEKGLGHEPQAVFSACFGAPFMALHPSVYAALLGQKIEHHKVKVWLVNTGWTGGTYGVGERIPIKQTRAMLTAALSGALDEIPTKINPVFGFHVPVHCPGVSDELLTPRLTWSDPDAYDIQAHKLAEMFVENFKQFADGVAPQVLLGGPMVGKEN</sequence>
<comment type="similarity">
    <text evidence="2 10">Belongs to the phosphoenolpyruvate carboxykinase (ATP) family.</text>
</comment>
<feature type="binding site" evidence="10">
    <location>
        <position position="220"/>
    </location>
    <ligand>
        <name>ATP</name>
        <dbReference type="ChEBI" id="CHEBI:30616"/>
    </ligand>
</feature>
<dbReference type="EC" id="4.1.1.49" evidence="3 10"/>
<comment type="cofactor">
    <cofactor evidence="10">
        <name>Mn(2+)</name>
        <dbReference type="ChEBI" id="CHEBI:29035"/>
    </cofactor>
    <text evidence="10">Binds 1 Mn(2+) ion per subunit.</text>
</comment>
<dbReference type="SUPFAM" id="SSF53795">
    <property type="entry name" value="PEP carboxykinase-like"/>
    <property type="match status" value="1"/>
</dbReference>
<comment type="caution">
    <text evidence="11">The sequence shown here is derived from an EMBL/GenBank/DDBJ whole genome shotgun (WGS) entry which is preliminary data.</text>
</comment>
<feature type="binding site" evidence="10">
    <location>
        <position position="323"/>
    </location>
    <ligand>
        <name>substrate</name>
    </ligand>
</feature>
<feature type="binding site" evidence="10">
    <location>
        <position position="257"/>
    </location>
    <ligand>
        <name>Mn(2+)</name>
        <dbReference type="ChEBI" id="CHEBI:29035"/>
    </ligand>
</feature>
<keyword evidence="11" id="KW-0418">Kinase</keyword>
<evidence type="ECO:0000256" key="4">
    <source>
        <dbReference type="ARBA" id="ARBA00022432"/>
    </source>
</evidence>
<dbReference type="PANTHER" id="PTHR30031:SF0">
    <property type="entry name" value="PHOSPHOENOLPYRUVATE CARBOXYKINASE (ATP)"/>
    <property type="match status" value="1"/>
</dbReference>
<dbReference type="NCBIfam" id="NF006821">
    <property type="entry name" value="PRK09344.1-3"/>
    <property type="match status" value="1"/>
</dbReference>
<dbReference type="STRING" id="211165.GCA_000317285_00485"/>
<keyword evidence="11" id="KW-0808">Transferase</keyword>
<keyword evidence="10" id="KW-0963">Cytoplasm</keyword>
<dbReference type="InterPro" id="IPR008210">
    <property type="entry name" value="PEP_carboxykinase_N"/>
</dbReference>
<dbReference type="GO" id="GO:0005829">
    <property type="term" value="C:cytosol"/>
    <property type="evidence" value="ECO:0007669"/>
    <property type="project" value="TreeGrafter"/>
</dbReference>
<keyword evidence="10" id="KW-0479">Metal-binding</keyword>
<keyword evidence="7 10" id="KW-0067">ATP-binding</keyword>
<keyword evidence="8 10" id="KW-0456">Lyase</keyword>
<proteinExistence type="inferred from homology"/>
<protein>
    <recommendedName>
        <fullName evidence="3 10">Phosphoenolpyruvate carboxykinase (ATP)</fullName>
        <shortName evidence="10">PCK</shortName>
        <shortName evidence="10">PEP carboxykinase</shortName>
        <shortName evidence="10">PEPCK</shortName>
        <ecNumber evidence="3 10">4.1.1.49</ecNumber>
    </recommendedName>
</protein>
<dbReference type="NCBIfam" id="TIGR00224">
    <property type="entry name" value="pckA"/>
    <property type="match status" value="1"/>
</dbReference>